<protein>
    <recommendedName>
        <fullName evidence="6">Pectin acetylesterase</fullName>
        <ecNumber evidence="6">3.1.1.-</ecNumber>
    </recommendedName>
</protein>
<evidence type="ECO:0000313" key="8">
    <source>
        <dbReference type="Proteomes" id="UP000030748"/>
    </source>
</evidence>
<comment type="similarity">
    <text evidence="3 6">Belongs to the pectinacetylesterase family.</text>
</comment>
<evidence type="ECO:0000256" key="3">
    <source>
        <dbReference type="ARBA" id="ARBA00005784"/>
    </source>
</evidence>
<dbReference type="AlphaFoldDB" id="A0A022RBT2"/>
<evidence type="ECO:0000256" key="4">
    <source>
        <dbReference type="ARBA" id="ARBA00022512"/>
    </source>
</evidence>
<evidence type="ECO:0000256" key="2">
    <source>
        <dbReference type="ARBA" id="ARBA00004191"/>
    </source>
</evidence>
<comment type="function">
    <text evidence="1 6">Hydrolyzes acetyl esters in homogalacturonan regions of pectin. In type I primary cell wall, galacturonic acid residues of pectin can be acetylated at the O-2 and O-3 positions. Decreasing the degree of acetylation of pectin gels in vitro alters their physical properties.</text>
</comment>
<dbReference type="GO" id="GO:0071555">
    <property type="term" value="P:cell wall organization"/>
    <property type="evidence" value="ECO:0000318"/>
    <property type="project" value="GO_Central"/>
</dbReference>
<comment type="subcellular location">
    <subcellularLocation>
        <location evidence="2 6">Secreted</location>
        <location evidence="2 6">Cell wall</location>
    </subcellularLocation>
</comment>
<sequence length="283" mass="31358">MAKMVDQRLKLIICSVFALNAQLVFGDSFLNFTFLESAVSKGAVCLDGSPPAYAFDKGFGEGANNWVVFLEGGGWCNSKSDCLDRAKGYFGNSISRPFNRTFFSGILDQTQIFNPDFYNWNKVFVLYCDGASFMADVERVDPKTNLTYRGARIFDAVMDEMLAKGMKNAENAILTGTSAGGLATMLHCDKFRGLIPNAGRVKCISDSGFFIHGTNLPGAEYRLRRFAKVVKTHKLAKLLPTSCTSKMDEGLCFFPENFVQDIQTPLFILESAFEKFQVTSLSQ</sequence>
<keyword evidence="6" id="KW-0964">Secreted</keyword>
<dbReference type="InterPro" id="IPR029058">
    <property type="entry name" value="AB_hydrolase_fold"/>
</dbReference>
<gene>
    <name evidence="7" type="ORF">MIMGU_mgv1a011392mg</name>
</gene>
<dbReference type="PANTHER" id="PTHR21562">
    <property type="entry name" value="NOTUM-RELATED"/>
    <property type="match status" value="1"/>
</dbReference>
<organism evidence="7 8">
    <name type="scientific">Erythranthe guttata</name>
    <name type="common">Yellow monkey flower</name>
    <name type="synonym">Mimulus guttatus</name>
    <dbReference type="NCBI Taxonomy" id="4155"/>
    <lineage>
        <taxon>Eukaryota</taxon>
        <taxon>Viridiplantae</taxon>
        <taxon>Streptophyta</taxon>
        <taxon>Embryophyta</taxon>
        <taxon>Tracheophyta</taxon>
        <taxon>Spermatophyta</taxon>
        <taxon>Magnoliopsida</taxon>
        <taxon>eudicotyledons</taxon>
        <taxon>Gunneridae</taxon>
        <taxon>Pentapetalae</taxon>
        <taxon>asterids</taxon>
        <taxon>lamiids</taxon>
        <taxon>Lamiales</taxon>
        <taxon>Phrymaceae</taxon>
        <taxon>Erythranthe</taxon>
    </lineage>
</organism>
<proteinExistence type="inferred from homology"/>
<accession>A0A022RBT2</accession>
<evidence type="ECO:0000313" key="7">
    <source>
        <dbReference type="EMBL" id="EYU37449.1"/>
    </source>
</evidence>
<dbReference type="STRING" id="4155.A0A022RBT2"/>
<dbReference type="GO" id="GO:0052793">
    <property type="term" value="F:pectin acetylesterase activity"/>
    <property type="evidence" value="ECO:0000318"/>
    <property type="project" value="GO_Central"/>
</dbReference>
<keyword evidence="5 6" id="KW-0961">Cell wall biogenesis/degradation</keyword>
<dbReference type="PhylomeDB" id="A0A022RBT2"/>
<dbReference type="SUPFAM" id="SSF53474">
    <property type="entry name" value="alpha/beta-Hydrolases"/>
    <property type="match status" value="1"/>
</dbReference>
<name>A0A022RBT2_ERYGU</name>
<evidence type="ECO:0000256" key="1">
    <source>
        <dbReference type="ARBA" id="ARBA00003534"/>
    </source>
</evidence>
<reference evidence="7 8" key="1">
    <citation type="journal article" date="2013" name="Proc. Natl. Acad. Sci. U.S.A.">
        <title>Fine-scale variation in meiotic recombination in Mimulus inferred from population shotgun sequencing.</title>
        <authorList>
            <person name="Hellsten U."/>
            <person name="Wright K.M."/>
            <person name="Jenkins J."/>
            <person name="Shu S."/>
            <person name="Yuan Y."/>
            <person name="Wessler S.R."/>
            <person name="Schmutz J."/>
            <person name="Willis J.H."/>
            <person name="Rokhsar D.S."/>
        </authorList>
    </citation>
    <scope>NUCLEOTIDE SEQUENCE [LARGE SCALE GENOMIC DNA]</scope>
    <source>
        <strain evidence="8">cv. DUN x IM62</strain>
    </source>
</reference>
<keyword evidence="4 6" id="KW-0134">Cell wall</keyword>
<dbReference type="EMBL" id="KI630517">
    <property type="protein sequence ID" value="EYU37449.1"/>
    <property type="molecule type" value="Genomic_DNA"/>
</dbReference>
<dbReference type="GO" id="GO:0009505">
    <property type="term" value="C:plant-type cell wall"/>
    <property type="evidence" value="ECO:0000318"/>
    <property type="project" value="GO_Central"/>
</dbReference>
<keyword evidence="8" id="KW-1185">Reference proteome</keyword>
<dbReference type="InterPro" id="IPR004963">
    <property type="entry name" value="PAE/NOTUM"/>
</dbReference>
<dbReference type="eggNOG" id="KOG4287">
    <property type="taxonomic scope" value="Eukaryota"/>
</dbReference>
<dbReference type="PANTHER" id="PTHR21562:SF65">
    <property type="entry name" value="PECTIN ACETYLESTERASE"/>
    <property type="match status" value="1"/>
</dbReference>
<evidence type="ECO:0000256" key="5">
    <source>
        <dbReference type="ARBA" id="ARBA00023316"/>
    </source>
</evidence>
<dbReference type="EC" id="3.1.1.-" evidence="6"/>
<dbReference type="Proteomes" id="UP000030748">
    <property type="component" value="Unassembled WGS sequence"/>
</dbReference>
<keyword evidence="6" id="KW-0378">Hydrolase</keyword>
<dbReference type="Pfam" id="PF03283">
    <property type="entry name" value="PAE"/>
    <property type="match status" value="1"/>
</dbReference>
<evidence type="ECO:0000256" key="6">
    <source>
        <dbReference type="RuleBase" id="RU363114"/>
    </source>
</evidence>